<dbReference type="InterPro" id="IPR014748">
    <property type="entry name" value="Enoyl-CoA_hydra_C"/>
</dbReference>
<dbReference type="InterPro" id="IPR001753">
    <property type="entry name" value="Enoyl-CoA_hydra/iso"/>
</dbReference>
<protein>
    <submittedName>
        <fullName evidence="2">2-(1,2-epoxy-1,2-dihydrophenyl)acetyl-CoA isomerase</fullName>
        <ecNumber evidence="2">5.3.3.18</ecNumber>
    </submittedName>
</protein>
<dbReference type="InterPro" id="IPR029045">
    <property type="entry name" value="ClpP/crotonase-like_dom_sf"/>
</dbReference>
<dbReference type="Gene3D" id="1.10.12.10">
    <property type="entry name" value="Lyase 2-enoyl-coa Hydratase, Chain A, domain 2"/>
    <property type="match status" value="1"/>
</dbReference>
<gene>
    <name evidence="2" type="ORF">J2W56_006318</name>
</gene>
<reference evidence="2 3" key="1">
    <citation type="submission" date="2023-07" db="EMBL/GenBank/DDBJ databases">
        <title>Sorghum-associated microbial communities from plants grown in Nebraska, USA.</title>
        <authorList>
            <person name="Schachtman D."/>
        </authorList>
    </citation>
    <scope>NUCLEOTIDE SEQUENCE [LARGE SCALE GENOMIC DNA]</scope>
    <source>
        <strain evidence="2 3">4272</strain>
    </source>
</reference>
<keyword evidence="3" id="KW-1185">Reference proteome</keyword>
<comment type="caution">
    <text evidence="2">The sequence shown here is derived from an EMBL/GenBank/DDBJ whole genome shotgun (WGS) entry which is preliminary data.</text>
</comment>
<comment type="similarity">
    <text evidence="1">Belongs to the enoyl-CoA hydratase/isomerase family.</text>
</comment>
<evidence type="ECO:0000313" key="3">
    <source>
        <dbReference type="Proteomes" id="UP001251217"/>
    </source>
</evidence>
<dbReference type="Pfam" id="PF00378">
    <property type="entry name" value="ECH_1"/>
    <property type="match status" value="1"/>
</dbReference>
<dbReference type="CDD" id="cd06558">
    <property type="entry name" value="crotonase-like"/>
    <property type="match status" value="1"/>
</dbReference>
<dbReference type="Gene3D" id="3.90.226.10">
    <property type="entry name" value="2-enoyl-CoA Hydratase, Chain A, domain 1"/>
    <property type="match status" value="1"/>
</dbReference>
<sequence>MVLARPQALNAFDLALQSELRNAVETAATDDSVRCVILTGAGRAFSAGADLSLDDLSDGTRLAPRTEEELRLRYNPTVRALRNMPKPVIAAVNGAAVGAGCSLALACDQIVAARSASFTLAFARVGLTLDAGSSLLLGARVGLGRASRMALLAERVDAETALRWGMVDEIVDDDALPGRTGELAAQLAAGPTGAFAATKRSLNTALLSGLDASFEVEVAGQTRLVDSPDFREGVTAFTQRRPPAFTGN</sequence>
<keyword evidence="2" id="KW-0413">Isomerase</keyword>
<dbReference type="PANTHER" id="PTHR43459">
    <property type="entry name" value="ENOYL-COA HYDRATASE"/>
    <property type="match status" value="1"/>
</dbReference>
<dbReference type="PANTHER" id="PTHR43459:SF1">
    <property type="entry name" value="EG:BACN32G11.4 PROTEIN"/>
    <property type="match status" value="1"/>
</dbReference>
<dbReference type="EC" id="5.3.3.18" evidence="2"/>
<evidence type="ECO:0000313" key="2">
    <source>
        <dbReference type="EMBL" id="MDR7172553.1"/>
    </source>
</evidence>
<organism evidence="2 3">
    <name type="scientific">Nocardia kruczakiae</name>
    <dbReference type="NCBI Taxonomy" id="261477"/>
    <lineage>
        <taxon>Bacteria</taxon>
        <taxon>Bacillati</taxon>
        <taxon>Actinomycetota</taxon>
        <taxon>Actinomycetes</taxon>
        <taxon>Mycobacteriales</taxon>
        <taxon>Nocardiaceae</taxon>
        <taxon>Nocardia</taxon>
    </lineage>
</organism>
<dbReference type="SUPFAM" id="SSF52096">
    <property type="entry name" value="ClpP/crotonase"/>
    <property type="match status" value="1"/>
</dbReference>
<evidence type="ECO:0000256" key="1">
    <source>
        <dbReference type="ARBA" id="ARBA00005254"/>
    </source>
</evidence>
<dbReference type="Proteomes" id="UP001251217">
    <property type="component" value="Unassembled WGS sequence"/>
</dbReference>
<name>A0ABU1XPS1_9NOCA</name>
<dbReference type="EMBL" id="JAVDWW010000013">
    <property type="protein sequence ID" value="MDR7172553.1"/>
    <property type="molecule type" value="Genomic_DNA"/>
</dbReference>
<dbReference type="GO" id="GO:0016853">
    <property type="term" value="F:isomerase activity"/>
    <property type="evidence" value="ECO:0007669"/>
    <property type="project" value="UniProtKB-KW"/>
</dbReference>
<accession>A0ABU1XPS1</accession>
<proteinExistence type="inferred from homology"/>